<evidence type="ECO:0000313" key="1">
    <source>
        <dbReference type="WBParaSite" id="MCU_007928-RA"/>
    </source>
</evidence>
<protein>
    <submittedName>
        <fullName evidence="1">Uncharacterized protein</fullName>
    </submittedName>
</protein>
<proteinExistence type="predicted"/>
<reference evidence="1" key="1">
    <citation type="submission" date="2019-11" db="UniProtKB">
        <authorList>
            <consortium name="WormBaseParasite"/>
        </authorList>
    </citation>
    <scope>IDENTIFICATION</scope>
</reference>
<organism evidence="1">
    <name type="scientific">Mesocestoides corti</name>
    <name type="common">Flatworm</name>
    <dbReference type="NCBI Taxonomy" id="53468"/>
    <lineage>
        <taxon>Eukaryota</taxon>
        <taxon>Metazoa</taxon>
        <taxon>Spiralia</taxon>
        <taxon>Lophotrochozoa</taxon>
        <taxon>Platyhelminthes</taxon>
        <taxon>Cestoda</taxon>
        <taxon>Eucestoda</taxon>
        <taxon>Cyclophyllidea</taxon>
        <taxon>Mesocestoididae</taxon>
        <taxon>Mesocestoides</taxon>
    </lineage>
</organism>
<accession>A0A5K3FGB8</accession>
<sequence>MVNDHASSTDRIYTSDMYFNIELVGLLSTLPHTSSLVMRMMLVQCGAFAIHPPITFEHSK</sequence>
<name>A0A5K3FGB8_MESCO</name>
<dbReference type="AlphaFoldDB" id="A0A5K3FGB8"/>
<dbReference type="WBParaSite" id="MCU_007928-RA">
    <property type="protein sequence ID" value="MCU_007928-RA"/>
    <property type="gene ID" value="MCU_007928"/>
</dbReference>